<dbReference type="AlphaFoldDB" id="A0AA97GWE3"/>
<dbReference type="EMBL" id="CP128986">
    <property type="protein sequence ID" value="WOC12613.1"/>
    <property type="molecule type" value="Genomic_DNA"/>
</dbReference>
<evidence type="ECO:0008006" key="2">
    <source>
        <dbReference type="Google" id="ProtNLM"/>
    </source>
</evidence>
<gene>
    <name evidence="1" type="ORF">MP11Mi_17030</name>
</gene>
<proteinExistence type="predicted"/>
<dbReference type="InterPro" id="IPR016136">
    <property type="entry name" value="DNA_helicase_N/primase_C"/>
</dbReference>
<accession>A0AA97GWE3</accession>
<evidence type="ECO:0000313" key="1">
    <source>
        <dbReference type="EMBL" id="WOC12613.1"/>
    </source>
</evidence>
<protein>
    <recommendedName>
        <fullName evidence="2">DNA helicase DnaB-like N-terminal domain-containing protein</fullName>
    </recommendedName>
</protein>
<reference evidence="1" key="1">
    <citation type="submission" date="2023-06" db="EMBL/GenBank/DDBJ databases">
        <title>Gordonia sp. nov. and Pseudochrobactrum sp. nov., two species isolated from the burying beetle Nicrophorus vespilloides.</title>
        <authorList>
            <person name="Poehlein A."/>
            <person name="Guzman J."/>
            <person name="Daniel R."/>
            <person name="Vilcinskas A."/>
        </authorList>
    </citation>
    <scope>NUCLEOTIDE SEQUENCE</scope>
    <source>
        <strain evidence="1">MP11Mi</strain>
    </source>
</reference>
<sequence>MPESLLAAVLLAPSRQVVDVLNVCRPEDVRLLDAPIATVLDVALEIARSGKPPAAAVLGAELLRRGLYDAHAGDLVRTRMADAVTTVAYPELLPEYAASILARVFRARLAAAGEAFTAGAETAPESDLWTLLVREGAALRAIWDRLSSTRGEAA</sequence>
<dbReference type="Gene3D" id="1.10.860.10">
    <property type="entry name" value="DNAb Helicase, Chain A"/>
    <property type="match status" value="1"/>
</dbReference>
<dbReference type="RefSeq" id="WP_420041831.1">
    <property type="nucleotide sequence ID" value="NZ_CP128986.1"/>
</dbReference>
<organism evidence="1">
    <name type="scientific">Gordonia sp. MP11Mi</name>
    <dbReference type="NCBI Taxonomy" id="3022769"/>
    <lineage>
        <taxon>Bacteria</taxon>
        <taxon>Bacillati</taxon>
        <taxon>Actinomycetota</taxon>
        <taxon>Actinomycetes</taxon>
        <taxon>Mycobacteriales</taxon>
        <taxon>Gordoniaceae</taxon>
        <taxon>Gordonia</taxon>
    </lineage>
</organism>
<name>A0AA97GWE3_9ACTN</name>